<evidence type="ECO:0000256" key="1">
    <source>
        <dbReference type="SAM" id="Phobius"/>
    </source>
</evidence>
<dbReference type="EMBL" id="KN839869">
    <property type="protein sequence ID" value="KIJ60767.1"/>
    <property type="molecule type" value="Genomic_DNA"/>
</dbReference>
<keyword evidence="1" id="KW-0812">Transmembrane</keyword>
<reference evidence="2 3" key="1">
    <citation type="submission" date="2014-04" db="EMBL/GenBank/DDBJ databases">
        <title>Evolutionary Origins and Diversification of the Mycorrhizal Mutualists.</title>
        <authorList>
            <consortium name="DOE Joint Genome Institute"/>
            <consortium name="Mycorrhizal Genomics Consortium"/>
            <person name="Kohler A."/>
            <person name="Kuo A."/>
            <person name="Nagy L.G."/>
            <person name="Floudas D."/>
            <person name="Copeland A."/>
            <person name="Barry K.W."/>
            <person name="Cichocki N."/>
            <person name="Veneault-Fourrey C."/>
            <person name="LaButti K."/>
            <person name="Lindquist E.A."/>
            <person name="Lipzen A."/>
            <person name="Lundell T."/>
            <person name="Morin E."/>
            <person name="Murat C."/>
            <person name="Riley R."/>
            <person name="Ohm R."/>
            <person name="Sun H."/>
            <person name="Tunlid A."/>
            <person name="Henrissat B."/>
            <person name="Grigoriev I.V."/>
            <person name="Hibbett D.S."/>
            <person name="Martin F."/>
        </authorList>
    </citation>
    <scope>NUCLEOTIDE SEQUENCE [LARGE SCALE GENOMIC DNA]</scope>
    <source>
        <strain evidence="2 3">MD-312</strain>
    </source>
</reference>
<proteinExistence type="predicted"/>
<keyword evidence="1" id="KW-0472">Membrane</keyword>
<dbReference type="AlphaFoldDB" id="A0A0C9WBF3"/>
<dbReference type="Proteomes" id="UP000053820">
    <property type="component" value="Unassembled WGS sequence"/>
</dbReference>
<protein>
    <submittedName>
        <fullName evidence="2">Uncharacterized protein</fullName>
    </submittedName>
</protein>
<evidence type="ECO:0000313" key="2">
    <source>
        <dbReference type="EMBL" id="KIJ60767.1"/>
    </source>
</evidence>
<accession>A0A0C9WBF3</accession>
<keyword evidence="1" id="KW-1133">Transmembrane helix</keyword>
<dbReference type="OrthoDB" id="10541269at2759"/>
<keyword evidence="3" id="KW-1185">Reference proteome</keyword>
<organism evidence="2 3">
    <name type="scientific">Hydnomerulius pinastri MD-312</name>
    <dbReference type="NCBI Taxonomy" id="994086"/>
    <lineage>
        <taxon>Eukaryota</taxon>
        <taxon>Fungi</taxon>
        <taxon>Dikarya</taxon>
        <taxon>Basidiomycota</taxon>
        <taxon>Agaricomycotina</taxon>
        <taxon>Agaricomycetes</taxon>
        <taxon>Agaricomycetidae</taxon>
        <taxon>Boletales</taxon>
        <taxon>Boletales incertae sedis</taxon>
        <taxon>Leucogyrophana</taxon>
    </lineage>
</organism>
<evidence type="ECO:0000313" key="3">
    <source>
        <dbReference type="Proteomes" id="UP000053820"/>
    </source>
</evidence>
<feature type="transmembrane region" description="Helical" evidence="1">
    <location>
        <begin position="46"/>
        <end position="64"/>
    </location>
</feature>
<name>A0A0C9WBF3_9AGAM</name>
<dbReference type="HOGENOM" id="CLU_025274_0_0_1"/>
<gene>
    <name evidence="2" type="ORF">HYDPIDRAFT_98139</name>
</gene>
<sequence>MITKGKFELEYSSDPKHEFIALCSLLLMVQFLAQLLLIPLSTFFGQVMYLVSFIASGGYHLFVVSHEREKVQREALSQRLGARLDKREFGSRTQMSVFVCMVLGDCKDRRNFDPNAILMEIIPNKTNAWVYWRKRVVEELERQWNFPTSHARLDSGVSFTTLGTSESNLFPTLHPPTTDLDQFSAEEQKLLNDLFDDAWSAMTAYYEWRLNRGREQTMGESSQLLGSIA</sequence>
<feature type="transmembrane region" description="Helical" evidence="1">
    <location>
        <begin position="20"/>
        <end position="40"/>
    </location>
</feature>